<dbReference type="STRING" id="426702.SAMN04488099_108107"/>
<name>A0A1H7L0P1_9LACT</name>
<organism evidence="3 4">
    <name type="scientific">Alkalibacterium pelagium</name>
    <dbReference type="NCBI Taxonomy" id="426702"/>
    <lineage>
        <taxon>Bacteria</taxon>
        <taxon>Bacillati</taxon>
        <taxon>Bacillota</taxon>
        <taxon>Bacilli</taxon>
        <taxon>Lactobacillales</taxon>
        <taxon>Carnobacteriaceae</taxon>
        <taxon>Alkalibacterium</taxon>
    </lineage>
</organism>
<dbReference type="RefSeq" id="WP_091481169.1">
    <property type="nucleotide sequence ID" value="NZ_BJYC01000009.1"/>
</dbReference>
<sequence length="159" mass="18097">MEINNQTVIGTYDNRDDALKVVSQLKNEGYQKQDIVLYSNDATGVGDHDAMDVSTNDGADRGDFADDRNLWDKMKDAFTSDSYNHEKESTREGYDKDSDVLYPYRDALNDGKIVLAVNNFKGESVDHYQSSNEETHIDRDTQPAKDPLTEGREFDRETE</sequence>
<proteinExistence type="predicted"/>
<feature type="compositionally biased region" description="Basic and acidic residues" evidence="1">
    <location>
        <begin position="133"/>
        <end position="159"/>
    </location>
</feature>
<evidence type="ECO:0000313" key="3">
    <source>
        <dbReference type="EMBL" id="SEK92552.1"/>
    </source>
</evidence>
<reference evidence="4" key="1">
    <citation type="submission" date="2016-10" db="EMBL/GenBank/DDBJ databases">
        <authorList>
            <person name="Varghese N."/>
            <person name="Submissions S."/>
        </authorList>
    </citation>
    <scope>NUCLEOTIDE SEQUENCE [LARGE SCALE GENOMIC DNA]</scope>
    <source>
        <strain evidence="4">DSM 19183</strain>
    </source>
</reference>
<feature type="domain" description="General stress protein 17M-like" evidence="2">
    <location>
        <begin position="8"/>
        <end position="81"/>
    </location>
</feature>
<dbReference type="InterPro" id="IPR025889">
    <property type="entry name" value="GSP17M-like_dom"/>
</dbReference>
<evidence type="ECO:0000259" key="2">
    <source>
        <dbReference type="Pfam" id="PF11181"/>
    </source>
</evidence>
<evidence type="ECO:0000256" key="1">
    <source>
        <dbReference type="SAM" id="MobiDB-lite"/>
    </source>
</evidence>
<gene>
    <name evidence="3" type="ORF">SAMN04488099_108107</name>
</gene>
<evidence type="ECO:0000313" key="4">
    <source>
        <dbReference type="Proteomes" id="UP000199081"/>
    </source>
</evidence>
<dbReference type="Pfam" id="PF11181">
    <property type="entry name" value="YflT"/>
    <property type="match status" value="1"/>
</dbReference>
<keyword evidence="4" id="KW-1185">Reference proteome</keyword>
<protein>
    <submittedName>
        <fullName evidence="3">Heat induced stress protein YflT</fullName>
    </submittedName>
</protein>
<dbReference type="EMBL" id="FNZU01000008">
    <property type="protein sequence ID" value="SEK92552.1"/>
    <property type="molecule type" value="Genomic_DNA"/>
</dbReference>
<dbReference type="Proteomes" id="UP000199081">
    <property type="component" value="Unassembled WGS sequence"/>
</dbReference>
<accession>A0A1H7L0P1</accession>
<dbReference type="OrthoDB" id="2334846at2"/>
<dbReference type="AlphaFoldDB" id="A0A1H7L0P1"/>
<feature type="region of interest" description="Disordered" evidence="1">
    <location>
        <begin position="126"/>
        <end position="159"/>
    </location>
</feature>